<evidence type="ECO:0000256" key="14">
    <source>
        <dbReference type="SAM" id="SignalP"/>
    </source>
</evidence>
<dbReference type="InterPro" id="IPR003591">
    <property type="entry name" value="Leu-rich_rpt_typical-subtyp"/>
</dbReference>
<comment type="subcellular location">
    <subcellularLocation>
        <location evidence="1">Cell membrane</location>
    </subcellularLocation>
    <subcellularLocation>
        <location evidence="2">Membrane</location>
        <topology evidence="2">Single-pass type I membrane protein</topology>
    </subcellularLocation>
</comment>
<evidence type="ECO:0000256" key="2">
    <source>
        <dbReference type="ARBA" id="ARBA00004479"/>
    </source>
</evidence>
<feature type="signal peptide" evidence="14">
    <location>
        <begin position="1"/>
        <end position="24"/>
    </location>
</feature>
<name>A0A8B8R0M4_9MYRT</name>
<dbReference type="GO" id="GO:0005886">
    <property type="term" value="C:plasma membrane"/>
    <property type="evidence" value="ECO:0007669"/>
    <property type="project" value="UniProtKB-SubCell"/>
</dbReference>
<dbReference type="PROSITE" id="PS50011">
    <property type="entry name" value="PROTEIN_KINASE_DOM"/>
    <property type="match status" value="1"/>
</dbReference>
<dbReference type="SUPFAM" id="SSF56112">
    <property type="entry name" value="Protein kinase-like (PK-like)"/>
    <property type="match status" value="1"/>
</dbReference>
<keyword evidence="6" id="KW-0677">Repeat</keyword>
<evidence type="ECO:0000256" key="9">
    <source>
        <dbReference type="ARBA" id="ARBA00022989"/>
    </source>
</evidence>
<dbReference type="InterPro" id="IPR008266">
    <property type="entry name" value="Tyr_kinase_AS"/>
</dbReference>
<keyword evidence="7 12" id="KW-0547">Nucleotide-binding</keyword>
<keyword evidence="9 13" id="KW-1133">Transmembrane helix</keyword>
<dbReference type="GO" id="GO:0004674">
    <property type="term" value="F:protein serine/threonine kinase activity"/>
    <property type="evidence" value="ECO:0007669"/>
    <property type="project" value="UniProtKB-KW"/>
</dbReference>
<dbReference type="RefSeq" id="XP_030553029.2">
    <property type="nucleotide sequence ID" value="XM_030697169.2"/>
</dbReference>
<dbReference type="InterPro" id="IPR032675">
    <property type="entry name" value="LRR_dom_sf"/>
</dbReference>
<protein>
    <submittedName>
        <fullName evidence="17">MDIS1-interacting receptor like kinase 2-like</fullName>
    </submittedName>
</protein>
<dbReference type="InterPro" id="IPR017441">
    <property type="entry name" value="Protein_kinase_ATP_BS"/>
</dbReference>
<reference evidence="17" key="1">
    <citation type="submission" date="2025-08" db="UniProtKB">
        <authorList>
            <consortium name="RefSeq"/>
        </authorList>
    </citation>
    <scope>IDENTIFICATION</scope>
    <source>
        <tissue evidence="17">Leaf</tissue>
    </source>
</reference>
<evidence type="ECO:0000256" key="10">
    <source>
        <dbReference type="ARBA" id="ARBA00023136"/>
    </source>
</evidence>
<dbReference type="Gene3D" id="1.10.510.10">
    <property type="entry name" value="Transferase(Phosphotransferase) domain 1"/>
    <property type="match status" value="1"/>
</dbReference>
<dbReference type="GeneID" id="115757076"/>
<dbReference type="Pfam" id="PF00069">
    <property type="entry name" value="Pkinase"/>
    <property type="match status" value="1"/>
</dbReference>
<evidence type="ECO:0000313" key="17">
    <source>
        <dbReference type="RefSeq" id="XP_030553029.2"/>
    </source>
</evidence>
<feature type="domain" description="Protein kinase" evidence="15">
    <location>
        <begin position="681"/>
        <end position="951"/>
    </location>
</feature>
<dbReference type="PANTHER" id="PTHR48053:SF129">
    <property type="entry name" value="PROTEIN KINASE DOMAIN-CONTAINING PROTEIN"/>
    <property type="match status" value="1"/>
</dbReference>
<dbReference type="PROSITE" id="PS00107">
    <property type="entry name" value="PROTEIN_KINASE_ATP"/>
    <property type="match status" value="1"/>
</dbReference>
<feature type="binding site" evidence="12">
    <location>
        <position position="710"/>
    </location>
    <ligand>
        <name>ATP</name>
        <dbReference type="ChEBI" id="CHEBI:30616"/>
    </ligand>
</feature>
<evidence type="ECO:0000256" key="5">
    <source>
        <dbReference type="ARBA" id="ARBA00022729"/>
    </source>
</evidence>
<dbReference type="PROSITE" id="PS00109">
    <property type="entry name" value="PROTEIN_KINASE_TYR"/>
    <property type="match status" value="1"/>
</dbReference>
<sequence length="953" mass="103970">MASLKSHILLSFLLLLSFNAEVRANSEAEALLAWKSTLTNQSALQSWTAGGTIGPNLSASPCQWFGVSCDAAGSVAKIHLPGASLGGNLTGLNFLSFGNLVSLNLSQCNLTGPMPPQIGSLSKLMHLNLSRNILSGRLPPTLSNLTRLSLLYLGNNMISGELDPCLFSNWTKLRFLELQNNNFTGKIPSEIGLLTDLVELAICNNRLNGSIPHEIGNLKHLDAIALYGNYLTGPIPASIGNLTRLTWLFLQQNQLSGPIPQDIVKCAKLVHLFLYENDLSGSVPQGLANLSFLKVLHLSVNNLSGPLPQVCQESPLEIFTAAFNSFAGPMPRSLRNCTTLMRVRLESNFLSGYLDRDFGVYPNLNYLDLSDNKLRGVLSPNWGSCLKLTLLNLAGNEIGGTIPNELGKLSVLGVLNLSSNHITGLMPGHLGNLSSLYQLNLRENKLSRSIPSQLGHLLRLEDLDLSSNKLGGPIPEQLWKCLKLRNLVLAINNFSGSISPQIGDLALQGSLNLSHNHLTGNIPPQIAKLSVELLDLSHNGLSGEIPPSFAQMTSLTSVDFSYNELEGPIPDGEVFLLSAPTAFSNNKNMCGPVRGFQPCNAKLPESTVQKKSRKLWIILGVSLSVVLFLIVVLLGKSILSRGRMKSPSARIAGLNSRNVFSVLNYDGKVVYEDIVKATEGFDDKYCIGEGGSGRVYRALLPTGHALAIKKIRSSEGDEIEQITASFINEIKLLTAIRHRNIVKFYGFCSSGLHKFLVYDLIERGSLASILKDGTEAARFDWRRRAQIVRDTASALCYMHNDCTPPVIHRDISSRNILLNTDYEAFLSDFGISRILKPDSRNWTAVAGTYGYVAPELAYTMRLTEKCDVYSFGVLALEVMIGKHPAELGLSLNSLQSEPGMELQDLLDARLPPPADRVAMDEVKAIVKQACSCVDADPNRRPTMREVSRALLEI</sequence>
<evidence type="ECO:0000256" key="11">
    <source>
        <dbReference type="ARBA" id="ARBA00023170"/>
    </source>
</evidence>
<dbReference type="InterPro" id="IPR051716">
    <property type="entry name" value="Plant_RL_S/T_kinase"/>
</dbReference>
<feature type="transmembrane region" description="Helical" evidence="13">
    <location>
        <begin position="615"/>
        <end position="635"/>
    </location>
</feature>
<keyword evidence="4 13" id="KW-0812">Transmembrane</keyword>
<evidence type="ECO:0000256" key="8">
    <source>
        <dbReference type="ARBA" id="ARBA00022840"/>
    </source>
</evidence>
<dbReference type="PRINTS" id="PR00019">
    <property type="entry name" value="LEURICHRPT"/>
</dbReference>
<gene>
    <name evidence="17" type="primary">LOC115757076</name>
</gene>
<dbReference type="InterPro" id="IPR000719">
    <property type="entry name" value="Prot_kinase_dom"/>
</dbReference>
<keyword evidence="5 14" id="KW-0732">Signal</keyword>
<proteinExistence type="predicted"/>
<dbReference type="Pfam" id="PF00560">
    <property type="entry name" value="LRR_1"/>
    <property type="match status" value="5"/>
</dbReference>
<dbReference type="KEGG" id="rarg:115757076"/>
<evidence type="ECO:0000256" key="7">
    <source>
        <dbReference type="ARBA" id="ARBA00022741"/>
    </source>
</evidence>
<feature type="chain" id="PRO_5045156395" evidence="14">
    <location>
        <begin position="25"/>
        <end position="953"/>
    </location>
</feature>
<dbReference type="PANTHER" id="PTHR48053">
    <property type="entry name" value="LEUCINE RICH REPEAT FAMILY PROTEIN, EXPRESSED"/>
    <property type="match status" value="1"/>
</dbReference>
<dbReference type="SUPFAM" id="SSF52058">
    <property type="entry name" value="L domain-like"/>
    <property type="match status" value="2"/>
</dbReference>
<evidence type="ECO:0000256" key="13">
    <source>
        <dbReference type="SAM" id="Phobius"/>
    </source>
</evidence>
<keyword evidence="16" id="KW-1185">Reference proteome</keyword>
<keyword evidence="10 13" id="KW-0472">Membrane</keyword>
<evidence type="ECO:0000256" key="4">
    <source>
        <dbReference type="ARBA" id="ARBA00022692"/>
    </source>
</evidence>
<evidence type="ECO:0000256" key="6">
    <source>
        <dbReference type="ARBA" id="ARBA00022737"/>
    </source>
</evidence>
<dbReference type="SMART" id="SM00369">
    <property type="entry name" value="LRR_TYP"/>
    <property type="match status" value="8"/>
</dbReference>
<dbReference type="InterPro" id="IPR001611">
    <property type="entry name" value="Leu-rich_rpt"/>
</dbReference>
<dbReference type="AlphaFoldDB" id="A0A8B8R0M4"/>
<dbReference type="Gene3D" id="3.80.10.10">
    <property type="entry name" value="Ribonuclease Inhibitor"/>
    <property type="match status" value="3"/>
</dbReference>
<organism evidence="16 17">
    <name type="scientific">Rhodamnia argentea</name>
    <dbReference type="NCBI Taxonomy" id="178133"/>
    <lineage>
        <taxon>Eukaryota</taxon>
        <taxon>Viridiplantae</taxon>
        <taxon>Streptophyta</taxon>
        <taxon>Embryophyta</taxon>
        <taxon>Tracheophyta</taxon>
        <taxon>Spermatophyta</taxon>
        <taxon>Magnoliopsida</taxon>
        <taxon>eudicotyledons</taxon>
        <taxon>Gunneridae</taxon>
        <taxon>Pentapetalae</taxon>
        <taxon>rosids</taxon>
        <taxon>malvids</taxon>
        <taxon>Myrtales</taxon>
        <taxon>Myrtaceae</taxon>
        <taxon>Myrtoideae</taxon>
        <taxon>Myrteae</taxon>
        <taxon>Australasian group</taxon>
        <taxon>Rhodamnia</taxon>
    </lineage>
</organism>
<dbReference type="Gene3D" id="3.30.200.20">
    <property type="entry name" value="Phosphorylase Kinase, domain 1"/>
    <property type="match status" value="1"/>
</dbReference>
<dbReference type="InterPro" id="IPR013210">
    <property type="entry name" value="LRR_N_plant-typ"/>
</dbReference>
<dbReference type="Pfam" id="PF13855">
    <property type="entry name" value="LRR_8"/>
    <property type="match status" value="3"/>
</dbReference>
<dbReference type="Proteomes" id="UP000827889">
    <property type="component" value="Chromosome 3"/>
</dbReference>
<keyword evidence="3" id="KW-0433">Leucine-rich repeat</keyword>
<dbReference type="GO" id="GO:0009791">
    <property type="term" value="P:post-embryonic development"/>
    <property type="evidence" value="ECO:0007669"/>
    <property type="project" value="UniProtKB-ARBA"/>
</dbReference>
<dbReference type="InterPro" id="IPR011009">
    <property type="entry name" value="Kinase-like_dom_sf"/>
</dbReference>
<keyword evidence="11" id="KW-0675">Receptor</keyword>
<accession>A0A8B8R0M4</accession>
<dbReference type="GO" id="GO:0005524">
    <property type="term" value="F:ATP binding"/>
    <property type="evidence" value="ECO:0007669"/>
    <property type="project" value="UniProtKB-UniRule"/>
</dbReference>
<evidence type="ECO:0000313" key="16">
    <source>
        <dbReference type="Proteomes" id="UP000827889"/>
    </source>
</evidence>
<evidence type="ECO:0000256" key="1">
    <source>
        <dbReference type="ARBA" id="ARBA00004236"/>
    </source>
</evidence>
<dbReference type="Pfam" id="PF08263">
    <property type="entry name" value="LRRNT_2"/>
    <property type="match status" value="1"/>
</dbReference>
<evidence type="ECO:0000259" key="15">
    <source>
        <dbReference type="PROSITE" id="PS50011"/>
    </source>
</evidence>
<evidence type="ECO:0000256" key="12">
    <source>
        <dbReference type="PROSITE-ProRule" id="PRU10141"/>
    </source>
</evidence>
<evidence type="ECO:0000256" key="3">
    <source>
        <dbReference type="ARBA" id="ARBA00022614"/>
    </source>
</evidence>
<keyword evidence="8 12" id="KW-0067">ATP-binding</keyword>